<evidence type="ECO:0000256" key="3">
    <source>
        <dbReference type="ARBA" id="ARBA00022553"/>
    </source>
</evidence>
<dbReference type="RefSeq" id="WP_227872880.1">
    <property type="nucleotide sequence ID" value="NZ_BGML01000007.1"/>
</dbReference>
<keyword evidence="6" id="KW-0238">DNA-binding</keyword>
<keyword evidence="7" id="KW-0804">Transcription</keyword>
<evidence type="ECO:0000259" key="10">
    <source>
        <dbReference type="PROSITE" id="PS50110"/>
    </source>
</evidence>
<proteinExistence type="predicted"/>
<evidence type="ECO:0000256" key="8">
    <source>
        <dbReference type="PROSITE-ProRule" id="PRU00169"/>
    </source>
</evidence>
<dbReference type="PROSITE" id="PS00041">
    <property type="entry name" value="HTH_ARAC_FAMILY_1"/>
    <property type="match status" value="1"/>
</dbReference>
<comment type="subcellular location">
    <subcellularLocation>
        <location evidence="1">Cytoplasm</location>
    </subcellularLocation>
</comment>
<evidence type="ECO:0000256" key="6">
    <source>
        <dbReference type="ARBA" id="ARBA00023125"/>
    </source>
</evidence>
<dbReference type="Gene3D" id="1.10.10.60">
    <property type="entry name" value="Homeodomain-like"/>
    <property type="match status" value="2"/>
</dbReference>
<dbReference type="GO" id="GO:0000160">
    <property type="term" value="P:phosphorelay signal transduction system"/>
    <property type="evidence" value="ECO:0007669"/>
    <property type="project" value="UniProtKB-KW"/>
</dbReference>
<dbReference type="Pfam" id="PF00072">
    <property type="entry name" value="Response_reg"/>
    <property type="match status" value="1"/>
</dbReference>
<dbReference type="CDD" id="cd17536">
    <property type="entry name" value="REC_YesN-like"/>
    <property type="match status" value="1"/>
</dbReference>
<protein>
    <submittedName>
        <fullName evidence="11">Helix-turn-helix domain protein</fullName>
    </submittedName>
</protein>
<dbReference type="InterPro" id="IPR011006">
    <property type="entry name" value="CheY-like_superfamily"/>
</dbReference>
<dbReference type="InterPro" id="IPR009057">
    <property type="entry name" value="Homeodomain-like_sf"/>
</dbReference>
<evidence type="ECO:0000256" key="2">
    <source>
        <dbReference type="ARBA" id="ARBA00022490"/>
    </source>
</evidence>
<keyword evidence="3 8" id="KW-0597">Phosphoprotein</keyword>
<evidence type="ECO:0000256" key="4">
    <source>
        <dbReference type="ARBA" id="ARBA00023012"/>
    </source>
</evidence>
<comment type="caution">
    <text evidence="11">The sequence shown here is derived from an EMBL/GenBank/DDBJ whole genome shotgun (WGS) entry which is preliminary data.</text>
</comment>
<dbReference type="PANTHER" id="PTHR42713">
    <property type="entry name" value="HISTIDINE KINASE-RELATED"/>
    <property type="match status" value="1"/>
</dbReference>
<dbReference type="PRINTS" id="PR00032">
    <property type="entry name" value="HTHARAC"/>
</dbReference>
<dbReference type="InterPro" id="IPR018062">
    <property type="entry name" value="HTH_AraC-typ_CS"/>
</dbReference>
<dbReference type="PROSITE" id="PS50110">
    <property type="entry name" value="RESPONSE_REGULATORY"/>
    <property type="match status" value="1"/>
</dbReference>
<dbReference type="GeneID" id="77009923"/>
<dbReference type="InterPro" id="IPR020449">
    <property type="entry name" value="Tscrpt_reg_AraC-type_HTH"/>
</dbReference>
<dbReference type="GO" id="GO:0005737">
    <property type="term" value="C:cytoplasm"/>
    <property type="evidence" value="ECO:0007669"/>
    <property type="project" value="UniProtKB-SubCell"/>
</dbReference>
<keyword evidence="2" id="KW-0963">Cytoplasm</keyword>
<dbReference type="SUPFAM" id="SSF46689">
    <property type="entry name" value="Homeodomain-like"/>
    <property type="match status" value="2"/>
</dbReference>
<dbReference type="GO" id="GO:0043565">
    <property type="term" value="F:sequence-specific DNA binding"/>
    <property type="evidence" value="ECO:0007669"/>
    <property type="project" value="InterPro"/>
</dbReference>
<evidence type="ECO:0000256" key="1">
    <source>
        <dbReference type="ARBA" id="ARBA00004496"/>
    </source>
</evidence>
<dbReference type="SMART" id="SM00448">
    <property type="entry name" value="REC"/>
    <property type="match status" value="1"/>
</dbReference>
<name>A0A091A5S7_PAEMA</name>
<dbReference type="EMBL" id="JMQA01000008">
    <property type="protein sequence ID" value="KFN11591.1"/>
    <property type="molecule type" value="Genomic_DNA"/>
</dbReference>
<dbReference type="PATRIC" id="fig|44252.3.peg.543"/>
<dbReference type="GO" id="GO:0003700">
    <property type="term" value="F:DNA-binding transcription factor activity"/>
    <property type="evidence" value="ECO:0007669"/>
    <property type="project" value="InterPro"/>
</dbReference>
<evidence type="ECO:0000313" key="12">
    <source>
        <dbReference type="Proteomes" id="UP000029278"/>
    </source>
</evidence>
<feature type="domain" description="HTH araC/xylS-type" evidence="9">
    <location>
        <begin position="316"/>
        <end position="415"/>
    </location>
</feature>
<dbReference type="Gene3D" id="3.40.50.2300">
    <property type="match status" value="1"/>
</dbReference>
<accession>A0A091A5S7</accession>
<evidence type="ECO:0000313" key="11">
    <source>
        <dbReference type="EMBL" id="KFN11591.1"/>
    </source>
</evidence>
<sequence length="425" mass="48038">MSDRMEKNMNENSLSPAFRWKVLIADDEMIIREGIRDSINWDQLRLAVAAEAEDGEEALELAVRHSVHILLVDLNMPIMDGIELMKRVREQLPGCKIVIITGHDEFAYAQKAIRLQVKDYILKPANPAQLEKVLLQVRTELEEEAARQLHWQAASRQISRSYPLLRERFCQEWMDGSMTEAEILEQLQFLKLPAACPDWLGVIRLREPAGAPAAMKESERQLYLFAIENIASELLSSSPKAMFRDPFGLIVVLLWSLEAEADFHRIETAVRTNLKIAVDVHLAEGGGCGGVTDLPAVYRSGKAAVMKETPVSPLVRRAKQYMLEHFSDRRLTLEKMAGALQTSPVYLSRVIKQELGASFNSYLTQIRIRRAAQLLNATELTIAEIAEQAGYETQHYFSTAFKRATGISPLQYRKGAFNLKEEGTE</sequence>
<feature type="modified residue" description="4-aspartylphosphate" evidence="8">
    <location>
        <position position="73"/>
    </location>
</feature>
<keyword evidence="12" id="KW-1185">Reference proteome</keyword>
<dbReference type="SUPFAM" id="SSF52172">
    <property type="entry name" value="CheY-like"/>
    <property type="match status" value="1"/>
</dbReference>
<feature type="domain" description="Response regulatory" evidence="10">
    <location>
        <begin position="21"/>
        <end position="138"/>
    </location>
</feature>
<keyword evidence="5" id="KW-0805">Transcription regulation</keyword>
<dbReference type="PANTHER" id="PTHR42713:SF3">
    <property type="entry name" value="TRANSCRIPTIONAL REGULATORY PROTEIN HPTR"/>
    <property type="match status" value="1"/>
</dbReference>
<evidence type="ECO:0000256" key="7">
    <source>
        <dbReference type="ARBA" id="ARBA00023163"/>
    </source>
</evidence>
<dbReference type="SMART" id="SM00342">
    <property type="entry name" value="HTH_ARAC"/>
    <property type="match status" value="1"/>
</dbReference>
<dbReference type="InterPro" id="IPR051552">
    <property type="entry name" value="HptR"/>
</dbReference>
<organism evidence="11 12">
    <name type="scientific">Paenibacillus macerans</name>
    <name type="common">Bacillus macerans</name>
    <dbReference type="NCBI Taxonomy" id="44252"/>
    <lineage>
        <taxon>Bacteria</taxon>
        <taxon>Bacillati</taxon>
        <taxon>Bacillota</taxon>
        <taxon>Bacilli</taxon>
        <taxon>Bacillales</taxon>
        <taxon>Paenibacillaceae</taxon>
        <taxon>Paenibacillus</taxon>
    </lineage>
</organism>
<dbReference type="PROSITE" id="PS01124">
    <property type="entry name" value="HTH_ARAC_FAMILY_2"/>
    <property type="match status" value="1"/>
</dbReference>
<dbReference type="HOGENOM" id="CLU_000445_5_0_9"/>
<gene>
    <name evidence="11" type="ORF">DJ90_3735</name>
</gene>
<dbReference type="STRING" id="44252.DJ90_3735"/>
<dbReference type="InterPro" id="IPR018060">
    <property type="entry name" value="HTH_AraC"/>
</dbReference>
<evidence type="ECO:0000259" key="9">
    <source>
        <dbReference type="PROSITE" id="PS01124"/>
    </source>
</evidence>
<evidence type="ECO:0000256" key="5">
    <source>
        <dbReference type="ARBA" id="ARBA00023015"/>
    </source>
</evidence>
<dbReference type="AlphaFoldDB" id="A0A091A5S7"/>
<dbReference type="Proteomes" id="UP000029278">
    <property type="component" value="Unassembled WGS sequence"/>
</dbReference>
<dbReference type="InterPro" id="IPR001789">
    <property type="entry name" value="Sig_transdc_resp-reg_receiver"/>
</dbReference>
<keyword evidence="4" id="KW-0902">Two-component regulatory system</keyword>
<reference evidence="11 12" key="1">
    <citation type="submission" date="2014-04" db="EMBL/GenBank/DDBJ databases">
        <authorList>
            <person name="Bishop-Lilly K.A."/>
            <person name="Broomall S.M."/>
            <person name="Chain P.S."/>
            <person name="Chertkov O."/>
            <person name="Coyne S.R."/>
            <person name="Daligault H.E."/>
            <person name="Davenport K.W."/>
            <person name="Erkkila T."/>
            <person name="Frey K.G."/>
            <person name="Gibbons H.S."/>
            <person name="Gu W."/>
            <person name="Jaissle J."/>
            <person name="Johnson S.L."/>
            <person name="Koroleva G.I."/>
            <person name="Ladner J.T."/>
            <person name="Lo C.-C."/>
            <person name="Minogue T.D."/>
            <person name="Munk C."/>
            <person name="Palacios G.F."/>
            <person name="Redden C.L."/>
            <person name="Rosenzweig C.N."/>
            <person name="Scholz M.B."/>
            <person name="Teshima H."/>
            <person name="Xu Y."/>
        </authorList>
    </citation>
    <scope>NUCLEOTIDE SEQUENCE [LARGE SCALE GENOMIC DNA]</scope>
    <source>
        <strain evidence="11 12">8244</strain>
    </source>
</reference>
<dbReference type="Pfam" id="PF12833">
    <property type="entry name" value="HTH_18"/>
    <property type="match status" value="1"/>
</dbReference>